<proteinExistence type="predicted"/>
<accession>A0ABV9HDP3</accession>
<gene>
    <name evidence="2" type="ORF">ACFO6V_06700</name>
</gene>
<dbReference type="RefSeq" id="WP_377133501.1">
    <property type="nucleotide sequence ID" value="NZ_JBHSFI010000003.1"/>
</dbReference>
<organism evidence="2 3">
    <name type="scientific">Promicromonospora alba</name>
    <dbReference type="NCBI Taxonomy" id="1616110"/>
    <lineage>
        <taxon>Bacteria</taxon>
        <taxon>Bacillati</taxon>
        <taxon>Actinomycetota</taxon>
        <taxon>Actinomycetes</taxon>
        <taxon>Micrococcales</taxon>
        <taxon>Promicromonosporaceae</taxon>
        <taxon>Promicromonospora</taxon>
    </lineage>
</organism>
<evidence type="ECO:0000259" key="1">
    <source>
        <dbReference type="Pfam" id="PF08818"/>
    </source>
</evidence>
<protein>
    <submittedName>
        <fullName evidence="2">DUF1801 domain-containing protein</fullName>
    </submittedName>
</protein>
<evidence type="ECO:0000313" key="2">
    <source>
        <dbReference type="EMBL" id="MFC4627912.1"/>
    </source>
</evidence>
<evidence type="ECO:0000313" key="3">
    <source>
        <dbReference type="Proteomes" id="UP001596011"/>
    </source>
</evidence>
<dbReference type="Pfam" id="PF08818">
    <property type="entry name" value="DUF1801"/>
    <property type="match status" value="1"/>
</dbReference>
<name>A0ABV9HDP3_9MICO</name>
<keyword evidence="3" id="KW-1185">Reference proteome</keyword>
<dbReference type="InterPro" id="IPR014922">
    <property type="entry name" value="YdhG-like"/>
</dbReference>
<feature type="domain" description="YdhG-like" evidence="1">
    <location>
        <begin position="22"/>
        <end position="125"/>
    </location>
</feature>
<reference evidence="3" key="1">
    <citation type="journal article" date="2019" name="Int. J. Syst. Evol. Microbiol.">
        <title>The Global Catalogue of Microorganisms (GCM) 10K type strain sequencing project: providing services to taxonomists for standard genome sequencing and annotation.</title>
        <authorList>
            <consortium name="The Broad Institute Genomics Platform"/>
            <consortium name="The Broad Institute Genome Sequencing Center for Infectious Disease"/>
            <person name="Wu L."/>
            <person name="Ma J."/>
        </authorList>
    </citation>
    <scope>NUCLEOTIDE SEQUENCE [LARGE SCALE GENOMIC DNA]</scope>
    <source>
        <strain evidence="3">CCUG 42722</strain>
    </source>
</reference>
<dbReference type="Proteomes" id="UP001596011">
    <property type="component" value="Unassembled WGS sequence"/>
</dbReference>
<sequence length="142" mass="15318">MATTWTDEDPAAYVDAVPSAVRRRDARTLWDLMERVTGAPPRMFGTSIIGFGEYRYEYPSGRSGHAPAAGFAPRKAATTVYLADGVGAHEELLAGLGPHTTGVGCLYLKDLEQVDLAVLEEVVRRSWATVTDGTFGQRAAES</sequence>
<dbReference type="EMBL" id="JBHSFI010000003">
    <property type="protein sequence ID" value="MFC4627912.1"/>
    <property type="molecule type" value="Genomic_DNA"/>
</dbReference>
<comment type="caution">
    <text evidence="2">The sequence shown here is derived from an EMBL/GenBank/DDBJ whole genome shotgun (WGS) entry which is preliminary data.</text>
</comment>